<name>A0A3M2KY34_9NOCA</name>
<evidence type="ECO:0000313" key="1">
    <source>
        <dbReference type="EMBL" id="RMI28445.1"/>
    </source>
</evidence>
<keyword evidence="2" id="KW-1185">Reference proteome</keyword>
<accession>A0A3M2KY34</accession>
<protein>
    <submittedName>
        <fullName evidence="1">Uncharacterized protein</fullName>
    </submittedName>
</protein>
<organism evidence="1 2">
    <name type="scientific">Nocardia stercoris</name>
    <dbReference type="NCBI Taxonomy" id="2483361"/>
    <lineage>
        <taxon>Bacteria</taxon>
        <taxon>Bacillati</taxon>
        <taxon>Actinomycetota</taxon>
        <taxon>Actinomycetes</taxon>
        <taxon>Mycobacteriales</taxon>
        <taxon>Nocardiaceae</taxon>
        <taxon>Nocardia</taxon>
    </lineage>
</organism>
<evidence type="ECO:0000313" key="2">
    <source>
        <dbReference type="Proteomes" id="UP000279275"/>
    </source>
</evidence>
<proteinExistence type="predicted"/>
<gene>
    <name evidence="1" type="ORF">EBN03_29920</name>
</gene>
<comment type="caution">
    <text evidence="1">The sequence shown here is derived from an EMBL/GenBank/DDBJ whole genome shotgun (WGS) entry which is preliminary data.</text>
</comment>
<dbReference type="Proteomes" id="UP000279275">
    <property type="component" value="Unassembled WGS sequence"/>
</dbReference>
<dbReference type="EMBL" id="RFFH01000021">
    <property type="protein sequence ID" value="RMI28445.1"/>
    <property type="molecule type" value="Genomic_DNA"/>
</dbReference>
<sequence length="203" mass="21695">MRSEVSGPDAPRHAAEMVRHAIGLGYQYVYTVRPPEGHADPIGFAVSVAVGIHAAALVVYDLATVGNTPSRVCDSLDLETVYPPETWAAATPADPAHAYPAPITSLAEASRIMQQHIACLAVLCPRKSLALHWLVRAGRVAPQTRSPRERAAARGIPFPPLPDDHPLLVGADARLLLEVLDGLTDPEADAAQLMTRLSPLTRD</sequence>
<reference evidence="1 2" key="1">
    <citation type="submission" date="2018-10" db="EMBL/GenBank/DDBJ databases">
        <title>Isolation from cow dung.</title>
        <authorList>
            <person name="Ling L."/>
        </authorList>
    </citation>
    <scope>NUCLEOTIDE SEQUENCE [LARGE SCALE GENOMIC DNA]</scope>
    <source>
        <strain evidence="1 2">NEAU-LL90</strain>
    </source>
</reference>
<dbReference type="AlphaFoldDB" id="A0A3M2KY34"/>